<gene>
    <name evidence="2" type="ORF">Sradi_7277500</name>
</gene>
<feature type="compositionally biased region" description="Low complexity" evidence="1">
    <location>
        <begin position="52"/>
        <end position="62"/>
    </location>
</feature>
<sequence>MQTRSHSELQTIQDSIASLLSAIQDIRVTMDTRHEHTSAAIAGLQLQLSKPSVSSPSSLTPVPHSPLAPDSPPKPPKLHLQLFDGTNPLDCAFQWLHSNGLLSTWAAFLHDLELRFGPSAYENHRQALFKLKQTGTVAKFQLAFETLSNQVLSFPPDARLDCFLSGLRSNIQRKLAVFQPTSMSQAIGLAKLLDSPSVARHPIYLPPLRSAPAPSLPPCCLPRLLGHRRLPTNVGLYQSTVCHRWRCKLIIPSGCVSTVMTHSHRATVAGRNSCSCCLRMNFSLSRLLRSFRLRFRPRSLPPHLPCPSFFCLLTPLPHLNTSNSPLMLFLAAPLPAHSACVVLSAAFLSPFLSIVAVRTILFSPASLTIFAWRCSPNSFQGHGG</sequence>
<evidence type="ECO:0008006" key="3">
    <source>
        <dbReference type="Google" id="ProtNLM"/>
    </source>
</evidence>
<feature type="region of interest" description="Disordered" evidence="1">
    <location>
        <begin position="52"/>
        <end position="76"/>
    </location>
</feature>
<dbReference type="EMBL" id="JACGWJ010001508">
    <property type="protein sequence ID" value="KAL0281942.1"/>
    <property type="molecule type" value="Genomic_DNA"/>
</dbReference>
<reference evidence="2" key="2">
    <citation type="journal article" date="2024" name="Plant">
        <title>Genomic evolution and insights into agronomic trait innovations of Sesamum species.</title>
        <authorList>
            <person name="Miao H."/>
            <person name="Wang L."/>
            <person name="Qu L."/>
            <person name="Liu H."/>
            <person name="Sun Y."/>
            <person name="Le M."/>
            <person name="Wang Q."/>
            <person name="Wei S."/>
            <person name="Zheng Y."/>
            <person name="Lin W."/>
            <person name="Duan Y."/>
            <person name="Cao H."/>
            <person name="Xiong S."/>
            <person name="Wang X."/>
            <person name="Wei L."/>
            <person name="Li C."/>
            <person name="Ma Q."/>
            <person name="Ju M."/>
            <person name="Zhao R."/>
            <person name="Li G."/>
            <person name="Mu C."/>
            <person name="Tian Q."/>
            <person name="Mei H."/>
            <person name="Zhang T."/>
            <person name="Gao T."/>
            <person name="Zhang H."/>
        </authorList>
    </citation>
    <scope>NUCLEOTIDE SEQUENCE</scope>
    <source>
        <strain evidence="2">G02</strain>
    </source>
</reference>
<reference evidence="2" key="1">
    <citation type="submission" date="2020-06" db="EMBL/GenBank/DDBJ databases">
        <authorList>
            <person name="Li T."/>
            <person name="Hu X."/>
            <person name="Zhang T."/>
            <person name="Song X."/>
            <person name="Zhang H."/>
            <person name="Dai N."/>
            <person name="Sheng W."/>
            <person name="Hou X."/>
            <person name="Wei L."/>
        </authorList>
    </citation>
    <scope>NUCLEOTIDE SEQUENCE</scope>
    <source>
        <strain evidence="2">G02</strain>
        <tissue evidence="2">Leaf</tissue>
    </source>
</reference>
<evidence type="ECO:0000313" key="2">
    <source>
        <dbReference type="EMBL" id="KAL0281942.1"/>
    </source>
</evidence>
<protein>
    <recommendedName>
        <fullName evidence="3">Retrotransposon gag domain-containing protein</fullName>
    </recommendedName>
</protein>
<comment type="caution">
    <text evidence="2">The sequence shown here is derived from an EMBL/GenBank/DDBJ whole genome shotgun (WGS) entry which is preliminary data.</text>
</comment>
<dbReference type="AlphaFoldDB" id="A0AAW2IIV8"/>
<proteinExistence type="predicted"/>
<organism evidence="2">
    <name type="scientific">Sesamum radiatum</name>
    <name type="common">Black benniseed</name>
    <dbReference type="NCBI Taxonomy" id="300843"/>
    <lineage>
        <taxon>Eukaryota</taxon>
        <taxon>Viridiplantae</taxon>
        <taxon>Streptophyta</taxon>
        <taxon>Embryophyta</taxon>
        <taxon>Tracheophyta</taxon>
        <taxon>Spermatophyta</taxon>
        <taxon>Magnoliopsida</taxon>
        <taxon>eudicotyledons</taxon>
        <taxon>Gunneridae</taxon>
        <taxon>Pentapetalae</taxon>
        <taxon>asterids</taxon>
        <taxon>lamiids</taxon>
        <taxon>Lamiales</taxon>
        <taxon>Pedaliaceae</taxon>
        <taxon>Sesamum</taxon>
    </lineage>
</organism>
<accession>A0AAW2IIV8</accession>
<name>A0AAW2IIV8_SESRA</name>
<feature type="compositionally biased region" description="Pro residues" evidence="1">
    <location>
        <begin position="63"/>
        <end position="75"/>
    </location>
</feature>
<evidence type="ECO:0000256" key="1">
    <source>
        <dbReference type="SAM" id="MobiDB-lite"/>
    </source>
</evidence>